<evidence type="ECO:0000256" key="4">
    <source>
        <dbReference type="ARBA" id="ARBA00023015"/>
    </source>
</evidence>
<dbReference type="Pfam" id="PF04082">
    <property type="entry name" value="Fungal_trans"/>
    <property type="match status" value="1"/>
</dbReference>
<dbReference type="Gene3D" id="4.10.240.10">
    <property type="entry name" value="Zn(2)-C6 fungal-type DNA-binding domain"/>
    <property type="match status" value="1"/>
</dbReference>
<dbReference type="STRING" id="743788.S8G2D1"/>
<evidence type="ECO:0000313" key="11">
    <source>
        <dbReference type="Proteomes" id="UP000015241"/>
    </source>
</evidence>
<reference evidence="10 11" key="1">
    <citation type="journal article" date="2012" name="Science">
        <title>The Paleozoic origin of enzymatic lignin decomposition reconstructed from 31 fungal genomes.</title>
        <authorList>
            <person name="Floudas D."/>
            <person name="Binder M."/>
            <person name="Riley R."/>
            <person name="Barry K."/>
            <person name="Blanchette R.A."/>
            <person name="Henrissat B."/>
            <person name="Martinez A.T."/>
            <person name="Otillar R."/>
            <person name="Spatafora J.W."/>
            <person name="Yadav J.S."/>
            <person name="Aerts A."/>
            <person name="Benoit I."/>
            <person name="Boyd A."/>
            <person name="Carlson A."/>
            <person name="Copeland A."/>
            <person name="Coutinho P.M."/>
            <person name="de Vries R.P."/>
            <person name="Ferreira P."/>
            <person name="Findley K."/>
            <person name="Foster B."/>
            <person name="Gaskell J."/>
            <person name="Glotzer D."/>
            <person name="Gorecki P."/>
            <person name="Heitman J."/>
            <person name="Hesse C."/>
            <person name="Hori C."/>
            <person name="Igarashi K."/>
            <person name="Jurgens J.A."/>
            <person name="Kallen N."/>
            <person name="Kersten P."/>
            <person name="Kohler A."/>
            <person name="Kuees U."/>
            <person name="Kumar T.K.A."/>
            <person name="Kuo A."/>
            <person name="LaButti K."/>
            <person name="Larrondo L.F."/>
            <person name="Lindquist E."/>
            <person name="Ling A."/>
            <person name="Lombard V."/>
            <person name="Lucas S."/>
            <person name="Lundell T."/>
            <person name="Martin R."/>
            <person name="McLaughlin D.J."/>
            <person name="Morgenstern I."/>
            <person name="Morin E."/>
            <person name="Murat C."/>
            <person name="Nagy L.G."/>
            <person name="Nolan M."/>
            <person name="Ohm R.A."/>
            <person name="Patyshakuliyeva A."/>
            <person name="Rokas A."/>
            <person name="Ruiz-Duenas F.J."/>
            <person name="Sabat G."/>
            <person name="Salamov A."/>
            <person name="Samejima M."/>
            <person name="Schmutz J."/>
            <person name="Slot J.C."/>
            <person name="St John F."/>
            <person name="Stenlid J."/>
            <person name="Sun H."/>
            <person name="Sun S."/>
            <person name="Syed K."/>
            <person name="Tsang A."/>
            <person name="Wiebenga A."/>
            <person name="Young D."/>
            <person name="Pisabarro A."/>
            <person name="Eastwood D.C."/>
            <person name="Martin F."/>
            <person name="Cullen D."/>
            <person name="Grigoriev I.V."/>
            <person name="Hibbett D.S."/>
        </authorList>
    </citation>
    <scope>NUCLEOTIDE SEQUENCE</scope>
    <source>
        <strain evidence="11">FP-58527</strain>
    </source>
</reference>
<keyword evidence="4" id="KW-0805">Transcription regulation</keyword>
<dbReference type="InterPro" id="IPR007219">
    <property type="entry name" value="XnlR_reg_dom"/>
</dbReference>
<dbReference type="OrthoDB" id="2123952at2759"/>
<evidence type="ECO:0000256" key="1">
    <source>
        <dbReference type="ARBA" id="ARBA00004123"/>
    </source>
</evidence>
<dbReference type="AlphaFoldDB" id="S8G2D1"/>
<dbReference type="Proteomes" id="UP000015241">
    <property type="component" value="Unassembled WGS sequence"/>
</dbReference>
<dbReference type="PROSITE" id="PS50048">
    <property type="entry name" value="ZN2_CY6_FUNGAL_2"/>
    <property type="match status" value="1"/>
</dbReference>
<keyword evidence="6" id="KW-0804">Transcription</keyword>
<keyword evidence="5" id="KW-0238">DNA-binding</keyword>
<feature type="region of interest" description="Disordered" evidence="8">
    <location>
        <begin position="210"/>
        <end position="264"/>
    </location>
</feature>
<evidence type="ECO:0000256" key="7">
    <source>
        <dbReference type="ARBA" id="ARBA00023242"/>
    </source>
</evidence>
<dbReference type="HOGENOM" id="CLU_004748_1_0_1"/>
<dbReference type="GO" id="GO:0006351">
    <property type="term" value="P:DNA-templated transcription"/>
    <property type="evidence" value="ECO:0007669"/>
    <property type="project" value="InterPro"/>
</dbReference>
<dbReference type="EMBL" id="KE504126">
    <property type="protein sequence ID" value="EPT04470.1"/>
    <property type="molecule type" value="Genomic_DNA"/>
</dbReference>
<dbReference type="InterPro" id="IPR051615">
    <property type="entry name" value="Transcr_Regulatory_Elem"/>
</dbReference>
<keyword evidence="2" id="KW-0479">Metal-binding</keyword>
<dbReference type="GO" id="GO:0003677">
    <property type="term" value="F:DNA binding"/>
    <property type="evidence" value="ECO:0007669"/>
    <property type="project" value="UniProtKB-KW"/>
</dbReference>
<dbReference type="InParanoid" id="S8G2D1"/>
<dbReference type="GO" id="GO:0000981">
    <property type="term" value="F:DNA-binding transcription factor activity, RNA polymerase II-specific"/>
    <property type="evidence" value="ECO:0007669"/>
    <property type="project" value="InterPro"/>
</dbReference>
<dbReference type="SUPFAM" id="SSF57701">
    <property type="entry name" value="Zn2/Cys6 DNA-binding domain"/>
    <property type="match status" value="1"/>
</dbReference>
<dbReference type="GO" id="GO:0005634">
    <property type="term" value="C:nucleus"/>
    <property type="evidence" value="ECO:0007669"/>
    <property type="project" value="UniProtKB-SubCell"/>
</dbReference>
<dbReference type="SMART" id="SM00066">
    <property type="entry name" value="GAL4"/>
    <property type="match status" value="1"/>
</dbReference>
<keyword evidence="3" id="KW-0862">Zinc</keyword>
<comment type="subcellular location">
    <subcellularLocation>
        <location evidence="1">Nucleus</location>
    </subcellularLocation>
</comment>
<feature type="region of interest" description="Disordered" evidence="8">
    <location>
        <begin position="780"/>
        <end position="821"/>
    </location>
</feature>
<dbReference type="GO" id="GO:0008270">
    <property type="term" value="F:zinc ion binding"/>
    <property type="evidence" value="ECO:0007669"/>
    <property type="project" value="InterPro"/>
</dbReference>
<keyword evidence="7" id="KW-0539">Nucleus</keyword>
<feature type="compositionally biased region" description="Low complexity" evidence="8">
    <location>
        <begin position="211"/>
        <end position="224"/>
    </location>
</feature>
<name>S8G2D1_FOMSC</name>
<accession>S8G2D1</accession>
<proteinExistence type="predicted"/>
<dbReference type="CDD" id="cd12148">
    <property type="entry name" value="fungal_TF_MHR"/>
    <property type="match status" value="1"/>
</dbReference>
<keyword evidence="11" id="KW-1185">Reference proteome</keyword>
<dbReference type="CDD" id="cd00067">
    <property type="entry name" value="GAL4"/>
    <property type="match status" value="1"/>
</dbReference>
<evidence type="ECO:0000256" key="6">
    <source>
        <dbReference type="ARBA" id="ARBA00023163"/>
    </source>
</evidence>
<feature type="compositionally biased region" description="Basic and acidic residues" evidence="8">
    <location>
        <begin position="185"/>
        <end position="197"/>
    </location>
</feature>
<dbReference type="SMART" id="SM00906">
    <property type="entry name" value="Fungal_trans"/>
    <property type="match status" value="1"/>
</dbReference>
<sequence length="915" mass="102124">MSSELPAVEECDRSDQEVLDDEAAGQESGIAGDSTTKRTSRACDRCRKSKSRCVPAAGGERCKACVAADAECAFSGPTFRRGPPKGYIQALEARLHQMESVLAAILSSKDVRAMEIISDLRRDRLAKHILDGVDAGPFGPSGRQQRSIDPTQDNFFASIVSPAQRQQSDRSRRQSRSTRENVIQAKDDPAASERPTLEWQDRLSESLARWAQSRQASAPESSSSLRTRITHHVAPTTSDDTAEPARSKRRITADIPGSHVSWNDVHNTADTDEDELDDWADAFGHLSLDEHREVRYHGKLSGIHLLAQHQREDKRNFGGVWKFPMARLWPHAPSGDTELNQRERRHMEVEASIALPPANVQAHLTGLYFTYVNTALPVLDENAFMEQYNADASSHAANLNPTVDTVQPERMQKMSKLLLFAVLAFAAQYWDTEQADQYAQHARLLLGTLSIGMAVRMAFDLGLNRNSEKWLNHGRPMFSHVEQSIRKRIWWACCLADRYASHHLGRPMMIHESDSSTLLPFVSEKQDPVSWVPLNQNPQGQSILPIPGMRQSYHRAIAALSLIHGQIVDLLYPVTRVDKTPRRALMEQIHSRLIQWSLDLPEPLKYSSKSSRPCPPPHVLVLHIQFWAMMLLLHRPFIPKCLSSKTPPAPGSTDDHIPWKSYDFCQSAAAHISAFAALYHDKFDIRWATPFISSSLQSAGIMHVVALRWRSDDARAAKGLTQCINVCERMRDVWLTTARVADLLRGAGVQIAVALTGPERPLRKRPAEIALKLQVQHSDQSTSTAAIEPALASTSPSERYSESSVHPMSTAVPLPQPQSHQDPQYGPNFVTALLGPGYAPTACVAPGYDWWPMVPVTDLAPAPQPQQQYAPATYPLMMPSQPFTFNQEYFSQDFLQGIRDPVLHFPAPPTYPPLD</sequence>
<dbReference type="PANTHER" id="PTHR31313:SF81">
    <property type="entry name" value="TY1 ENHANCER ACTIVATOR"/>
    <property type="match status" value="1"/>
</dbReference>
<evidence type="ECO:0000313" key="10">
    <source>
        <dbReference type="EMBL" id="EPT04470.1"/>
    </source>
</evidence>
<dbReference type="PROSITE" id="PS00463">
    <property type="entry name" value="ZN2_CY6_FUNGAL_1"/>
    <property type="match status" value="1"/>
</dbReference>
<dbReference type="InterPro" id="IPR001138">
    <property type="entry name" value="Zn2Cys6_DnaBD"/>
</dbReference>
<feature type="compositionally biased region" description="Low complexity" evidence="8">
    <location>
        <begin position="793"/>
        <end position="804"/>
    </location>
</feature>
<dbReference type="FunCoup" id="S8G2D1">
    <property type="interactions" value="33"/>
</dbReference>
<feature type="region of interest" description="Disordered" evidence="8">
    <location>
        <begin position="1"/>
        <end position="40"/>
    </location>
</feature>
<dbReference type="eggNOG" id="ENOG502QW0K">
    <property type="taxonomic scope" value="Eukaryota"/>
</dbReference>
<dbReference type="InterPro" id="IPR036864">
    <property type="entry name" value="Zn2-C6_fun-type_DNA-bd_sf"/>
</dbReference>
<evidence type="ECO:0000259" key="9">
    <source>
        <dbReference type="PROSITE" id="PS50048"/>
    </source>
</evidence>
<evidence type="ECO:0000256" key="5">
    <source>
        <dbReference type="ARBA" id="ARBA00023125"/>
    </source>
</evidence>
<feature type="region of interest" description="Disordered" evidence="8">
    <location>
        <begin position="159"/>
        <end position="197"/>
    </location>
</feature>
<evidence type="ECO:0000256" key="3">
    <source>
        <dbReference type="ARBA" id="ARBA00022833"/>
    </source>
</evidence>
<evidence type="ECO:0000256" key="8">
    <source>
        <dbReference type="SAM" id="MobiDB-lite"/>
    </source>
</evidence>
<evidence type="ECO:0000256" key="2">
    <source>
        <dbReference type="ARBA" id="ARBA00022723"/>
    </source>
</evidence>
<feature type="domain" description="Zn(2)-C6 fungal-type" evidence="9">
    <location>
        <begin position="42"/>
        <end position="74"/>
    </location>
</feature>
<dbReference type="PANTHER" id="PTHR31313">
    <property type="entry name" value="TY1 ENHANCER ACTIVATOR"/>
    <property type="match status" value="1"/>
</dbReference>
<organism evidence="10 11">
    <name type="scientific">Fomitopsis schrenkii</name>
    <name type="common">Brown rot fungus</name>
    <dbReference type="NCBI Taxonomy" id="2126942"/>
    <lineage>
        <taxon>Eukaryota</taxon>
        <taxon>Fungi</taxon>
        <taxon>Dikarya</taxon>
        <taxon>Basidiomycota</taxon>
        <taxon>Agaricomycotina</taxon>
        <taxon>Agaricomycetes</taxon>
        <taxon>Polyporales</taxon>
        <taxon>Fomitopsis</taxon>
    </lineage>
</organism>
<gene>
    <name evidence="10" type="ORF">FOMPIDRAFT_1034671</name>
</gene>
<protein>
    <recommendedName>
        <fullName evidence="9">Zn(2)-C6 fungal-type domain-containing protein</fullName>
    </recommendedName>
</protein>